<evidence type="ECO:0000313" key="2">
    <source>
        <dbReference type="Proteomes" id="UP001241110"/>
    </source>
</evidence>
<dbReference type="RefSeq" id="WP_313982614.1">
    <property type="nucleotide sequence ID" value="NZ_JASJOS010000010.1"/>
</dbReference>
<reference evidence="1" key="1">
    <citation type="submission" date="2023-05" db="EMBL/GenBank/DDBJ databases">
        <authorList>
            <person name="Zhang X."/>
        </authorList>
    </citation>
    <scope>NUCLEOTIDE SEQUENCE</scope>
    <source>
        <strain evidence="1">YF14B1</strain>
    </source>
</reference>
<gene>
    <name evidence="1" type="ORF">QNI16_21405</name>
</gene>
<accession>A0AAE3QTR1</accession>
<organism evidence="1 2">
    <name type="scientific">Xanthocytophaga flava</name>
    <dbReference type="NCBI Taxonomy" id="3048013"/>
    <lineage>
        <taxon>Bacteria</taxon>
        <taxon>Pseudomonadati</taxon>
        <taxon>Bacteroidota</taxon>
        <taxon>Cytophagia</taxon>
        <taxon>Cytophagales</taxon>
        <taxon>Rhodocytophagaceae</taxon>
        <taxon>Xanthocytophaga</taxon>
    </lineage>
</organism>
<dbReference type="EMBL" id="JASJOS010000010">
    <property type="protein sequence ID" value="MDJ1483071.1"/>
    <property type="molecule type" value="Genomic_DNA"/>
</dbReference>
<dbReference type="Proteomes" id="UP001241110">
    <property type="component" value="Unassembled WGS sequence"/>
</dbReference>
<evidence type="ECO:0000313" key="1">
    <source>
        <dbReference type="EMBL" id="MDJ1483071.1"/>
    </source>
</evidence>
<name>A0AAE3QTR1_9BACT</name>
<dbReference type="AlphaFoldDB" id="A0AAE3QTR1"/>
<proteinExistence type="predicted"/>
<protein>
    <submittedName>
        <fullName evidence="1">Uncharacterized protein</fullName>
    </submittedName>
</protein>
<sequence length="380" mass="43947">MKSSKSDIFLFIKKSSFIVLPILVFIGLPTYVMVTLGELVSIDKVIDLQKDSKRNVLLGLAYSNSDVYYKLTSVIKRQPDIIALGSSRVLCFSPSFFAREVQFFNAGLGVSKLHHFSEFLERIPYTKEPKVILMGVDQYYFNDNFNKNFRSQDNYEQSYQNGGSYIAKFKKGYTAVYDDFLNGKLLFRDINRQDNSFETFGLNARIHAFGFRNDGCIQSNDPYNKNDHLFQDTFRRIEEGVQRFEYGEELSEKSLLELDKFLSACKKRNIYVVGFLPPFANSVINKIHSMNDKYRYLSLLSPEIQPIFSKYNFNFFDYTDISSLGAQDTEFIDGFHGCEKAYLRLFINMVENDTHLQKIADVSALKLALKHAKNDCKVFE</sequence>
<comment type="caution">
    <text evidence="1">The sequence shown here is derived from an EMBL/GenBank/DDBJ whole genome shotgun (WGS) entry which is preliminary data.</text>
</comment>